<reference evidence="11 12" key="1">
    <citation type="submission" date="2019-08" db="EMBL/GenBank/DDBJ databases">
        <title>Draft genome sequences of two oriental melons (Cucumis melo L. var makuwa).</title>
        <authorList>
            <person name="Kwon S.-Y."/>
        </authorList>
    </citation>
    <scope>NUCLEOTIDE SEQUENCE [LARGE SCALE GENOMIC DNA]</scope>
    <source>
        <strain evidence="12">cv. SW 3</strain>
        <tissue evidence="11">Leaf</tissue>
    </source>
</reference>
<evidence type="ECO:0000256" key="2">
    <source>
        <dbReference type="ARBA" id="ARBA00022679"/>
    </source>
</evidence>
<keyword evidence="6" id="KW-0378">Hydrolase</keyword>
<dbReference type="Gene3D" id="1.10.340.70">
    <property type="match status" value="1"/>
</dbReference>
<dbReference type="GO" id="GO:0003676">
    <property type="term" value="F:nucleic acid binding"/>
    <property type="evidence" value="ECO:0007669"/>
    <property type="project" value="InterPro"/>
</dbReference>
<dbReference type="GO" id="GO:0015074">
    <property type="term" value="P:DNA integration"/>
    <property type="evidence" value="ECO:0007669"/>
    <property type="project" value="InterPro"/>
</dbReference>
<keyword evidence="5" id="KW-0255">Endonuclease</keyword>
<dbReference type="InterPro" id="IPR043502">
    <property type="entry name" value="DNA/RNA_pol_sf"/>
</dbReference>
<dbReference type="CDD" id="cd09274">
    <property type="entry name" value="RNase_HI_RT_Ty3"/>
    <property type="match status" value="1"/>
</dbReference>
<dbReference type="InterPro" id="IPR012337">
    <property type="entry name" value="RNaseH-like_sf"/>
</dbReference>
<keyword evidence="7" id="KW-0695">RNA-directed DNA polymerase</keyword>
<evidence type="ECO:0000256" key="6">
    <source>
        <dbReference type="ARBA" id="ARBA00022801"/>
    </source>
</evidence>
<feature type="domain" description="Reverse transcriptase" evidence="9">
    <location>
        <begin position="1"/>
        <end position="224"/>
    </location>
</feature>
<accession>A0A5A7TBE6</accession>
<dbReference type="PROSITE" id="PS50994">
    <property type="entry name" value="INTEGRASE"/>
    <property type="match status" value="1"/>
</dbReference>
<dbReference type="Gene3D" id="3.10.20.370">
    <property type="match status" value="1"/>
</dbReference>
<dbReference type="InterPro" id="IPR050951">
    <property type="entry name" value="Retrovirus_Pol_polyprotein"/>
</dbReference>
<keyword evidence="1" id="KW-0645">Protease</keyword>
<evidence type="ECO:0000313" key="12">
    <source>
        <dbReference type="Proteomes" id="UP000321393"/>
    </source>
</evidence>
<proteinExistence type="predicted"/>
<feature type="domain" description="Integrase catalytic" evidence="10">
    <location>
        <begin position="513"/>
        <end position="675"/>
    </location>
</feature>
<dbReference type="InterPro" id="IPR036397">
    <property type="entry name" value="RNaseH_sf"/>
</dbReference>
<keyword evidence="4" id="KW-0540">Nuclease</keyword>
<evidence type="ECO:0000256" key="4">
    <source>
        <dbReference type="ARBA" id="ARBA00022722"/>
    </source>
</evidence>
<dbReference type="InterPro" id="IPR043128">
    <property type="entry name" value="Rev_trsase/Diguanyl_cyclase"/>
</dbReference>
<evidence type="ECO:0000256" key="3">
    <source>
        <dbReference type="ARBA" id="ARBA00022695"/>
    </source>
</evidence>
<dbReference type="Gene3D" id="3.30.70.270">
    <property type="match status" value="2"/>
</dbReference>
<dbReference type="Pfam" id="PF00078">
    <property type="entry name" value="RVT_1"/>
    <property type="match status" value="1"/>
</dbReference>
<dbReference type="PROSITE" id="PS50878">
    <property type="entry name" value="RT_POL"/>
    <property type="match status" value="1"/>
</dbReference>
<keyword evidence="2" id="KW-0808">Transferase</keyword>
<dbReference type="InterPro" id="IPR041577">
    <property type="entry name" value="RT_RNaseH_2"/>
</dbReference>
<evidence type="ECO:0000256" key="7">
    <source>
        <dbReference type="ARBA" id="ARBA00022918"/>
    </source>
</evidence>
<dbReference type="PANTHER" id="PTHR37984:SF5">
    <property type="entry name" value="PROTEIN NYNRIN-LIKE"/>
    <property type="match status" value="1"/>
</dbReference>
<gene>
    <name evidence="11" type="ORF">E6C27_scaffold84G00130</name>
</gene>
<dbReference type="OrthoDB" id="2013610at2759"/>
<dbReference type="AlphaFoldDB" id="A0A5A7TBE6"/>
<keyword evidence="8" id="KW-0511">Multifunctional enzyme</keyword>
<dbReference type="InterPro" id="IPR001584">
    <property type="entry name" value="Integrase_cat-core"/>
</dbReference>
<dbReference type="CDD" id="cd01647">
    <property type="entry name" value="RT_LTR"/>
    <property type="match status" value="1"/>
</dbReference>
<dbReference type="Pfam" id="PF17921">
    <property type="entry name" value="Integrase_H2C2"/>
    <property type="match status" value="1"/>
</dbReference>
<keyword evidence="3" id="KW-0548">Nucleotidyltransferase</keyword>
<dbReference type="SUPFAM" id="SSF56672">
    <property type="entry name" value="DNA/RNA polymerases"/>
    <property type="match status" value="1"/>
</dbReference>
<evidence type="ECO:0000259" key="10">
    <source>
        <dbReference type="PROSITE" id="PS50994"/>
    </source>
</evidence>
<dbReference type="FunFam" id="3.10.10.10:FF:000007">
    <property type="entry name" value="Retrovirus-related Pol polyprotein from transposon 17.6-like Protein"/>
    <property type="match status" value="1"/>
</dbReference>
<evidence type="ECO:0000259" key="9">
    <source>
        <dbReference type="PROSITE" id="PS50878"/>
    </source>
</evidence>
<dbReference type="GO" id="GO:0006508">
    <property type="term" value="P:proteolysis"/>
    <property type="evidence" value="ECO:0007669"/>
    <property type="project" value="UniProtKB-KW"/>
</dbReference>
<dbReference type="EMBL" id="SSTE01018486">
    <property type="protein sequence ID" value="KAA0038941.1"/>
    <property type="molecule type" value="Genomic_DNA"/>
</dbReference>
<dbReference type="FunFam" id="3.30.70.270:FF:000020">
    <property type="entry name" value="Transposon Tf2-6 polyprotein-like Protein"/>
    <property type="match status" value="1"/>
</dbReference>
<dbReference type="SUPFAM" id="SSF53098">
    <property type="entry name" value="Ribonuclease H-like"/>
    <property type="match status" value="1"/>
</dbReference>
<name>A0A5A7TBE6_CUCMM</name>
<evidence type="ECO:0000256" key="5">
    <source>
        <dbReference type="ARBA" id="ARBA00022759"/>
    </source>
</evidence>
<evidence type="ECO:0000313" key="11">
    <source>
        <dbReference type="EMBL" id="KAA0038941.1"/>
    </source>
</evidence>
<evidence type="ECO:0000256" key="8">
    <source>
        <dbReference type="ARBA" id="ARBA00023268"/>
    </source>
</evidence>
<sequence length="692" mass="79889">MFVVIKEGEEYEIIEENTAEEKPLALLQLEEEQKTFAELSLNSVVGLNDPGTMKVKGKLQEKEETALYGVILGSGTAIQVNKATIPDKFPIPVVEELFDELNGATLFSKIDLKSGYHQIRMVDKDIPKTAFRTHEGHYEFLVMPFGLTNAPPTFQALMNNIFRPFFRKFVLVFFDDILIYSKNEKDHVEHIEKVFLTLRRHALFANKKKCNFGQKKIEYLGHIISGEGVEVDSEKIKAVADWPCPTNIKEVQGFLGLTGYYRRFVQHYGSIAAPLTQLLKKGGFKWNEESEKAFLKLKSAMMSLPTLALPNVELPFEIETDASGFGVGAVLVQSKRPIAFYSHTFSMRDRVRPVYERELMAVVLSVQRWRPYLLRAKFIVKTDQKSLKFLLEQRVIQPQYKKWLSKLLGYSFEVVYKLDLENKAADALSRRPPNIQLNTISAPYLVDLQVIKKRWKKMKMVGGHSGFLRTYKRLASELYWEGMKSDVKKHCESCITCQRNKSLALSPAGLLIPLEIPRQVWSDISMDFIDGLPKAKGCDVILVVVDRLSKYSHFLALKHPYTAKSVAKIFVKEIVRLHRFPSSIVSPQDEIFLSHFWNELFKMAGTKLRKSTTYHPQTDRQTEVVNRGLETCLRCFYSERPKEWILWLPWAEYWYNTTYQKALDMSPFQVVYGRKPPTLLSYGERTFKFFGR</sequence>
<protein>
    <submittedName>
        <fullName evidence="11">Transposon Tf2-9 polyprotein</fullName>
    </submittedName>
</protein>
<comment type="caution">
    <text evidence="11">The sequence shown here is derived from an EMBL/GenBank/DDBJ whole genome shotgun (WGS) entry which is preliminary data.</text>
</comment>
<dbReference type="GO" id="GO:0003964">
    <property type="term" value="F:RNA-directed DNA polymerase activity"/>
    <property type="evidence" value="ECO:0007669"/>
    <property type="project" value="UniProtKB-KW"/>
</dbReference>
<dbReference type="InterPro" id="IPR000477">
    <property type="entry name" value="RT_dom"/>
</dbReference>
<dbReference type="PANTHER" id="PTHR37984">
    <property type="entry name" value="PROTEIN CBG26694"/>
    <property type="match status" value="1"/>
</dbReference>
<dbReference type="GO" id="GO:0008233">
    <property type="term" value="F:peptidase activity"/>
    <property type="evidence" value="ECO:0007669"/>
    <property type="project" value="UniProtKB-KW"/>
</dbReference>
<dbReference type="InterPro" id="IPR041588">
    <property type="entry name" value="Integrase_H2C2"/>
</dbReference>
<evidence type="ECO:0000256" key="1">
    <source>
        <dbReference type="ARBA" id="ARBA00022670"/>
    </source>
</evidence>
<dbReference type="GO" id="GO:0004519">
    <property type="term" value="F:endonuclease activity"/>
    <property type="evidence" value="ECO:0007669"/>
    <property type="project" value="UniProtKB-KW"/>
</dbReference>
<organism evidence="11 12">
    <name type="scientific">Cucumis melo var. makuwa</name>
    <name type="common">Oriental melon</name>
    <dbReference type="NCBI Taxonomy" id="1194695"/>
    <lineage>
        <taxon>Eukaryota</taxon>
        <taxon>Viridiplantae</taxon>
        <taxon>Streptophyta</taxon>
        <taxon>Embryophyta</taxon>
        <taxon>Tracheophyta</taxon>
        <taxon>Spermatophyta</taxon>
        <taxon>Magnoliopsida</taxon>
        <taxon>eudicotyledons</taxon>
        <taxon>Gunneridae</taxon>
        <taxon>Pentapetalae</taxon>
        <taxon>rosids</taxon>
        <taxon>fabids</taxon>
        <taxon>Cucurbitales</taxon>
        <taxon>Cucurbitaceae</taxon>
        <taxon>Benincaseae</taxon>
        <taxon>Cucumis</taxon>
    </lineage>
</organism>
<dbReference type="Proteomes" id="UP000321393">
    <property type="component" value="Unassembled WGS sequence"/>
</dbReference>
<dbReference type="Gene3D" id="3.10.10.10">
    <property type="entry name" value="HIV Type 1 Reverse Transcriptase, subunit A, domain 1"/>
    <property type="match status" value="1"/>
</dbReference>
<dbReference type="Pfam" id="PF17919">
    <property type="entry name" value="RT_RNaseH_2"/>
    <property type="match status" value="1"/>
</dbReference>
<dbReference type="Gene3D" id="3.30.420.10">
    <property type="entry name" value="Ribonuclease H-like superfamily/Ribonuclease H"/>
    <property type="match status" value="1"/>
</dbReference>